<keyword evidence="2" id="KW-1185">Reference proteome</keyword>
<dbReference type="Proteomes" id="UP000237347">
    <property type="component" value="Unassembled WGS sequence"/>
</dbReference>
<comment type="caution">
    <text evidence="1">The sequence shown here is derived from an EMBL/GenBank/DDBJ whole genome shotgun (WGS) entry which is preliminary data.</text>
</comment>
<name>A0AAW0KD48_QUESU</name>
<dbReference type="EMBL" id="PKMF04000346">
    <property type="protein sequence ID" value="KAK7836700.1"/>
    <property type="molecule type" value="Genomic_DNA"/>
</dbReference>
<reference evidence="1 2" key="1">
    <citation type="journal article" date="2018" name="Sci. Data">
        <title>The draft genome sequence of cork oak.</title>
        <authorList>
            <person name="Ramos A.M."/>
            <person name="Usie A."/>
            <person name="Barbosa P."/>
            <person name="Barros P.M."/>
            <person name="Capote T."/>
            <person name="Chaves I."/>
            <person name="Simoes F."/>
            <person name="Abreu I."/>
            <person name="Carrasquinho I."/>
            <person name="Faro C."/>
            <person name="Guimaraes J.B."/>
            <person name="Mendonca D."/>
            <person name="Nobrega F."/>
            <person name="Rodrigues L."/>
            <person name="Saibo N.J.M."/>
            <person name="Varela M.C."/>
            <person name="Egas C."/>
            <person name="Matos J."/>
            <person name="Miguel C.M."/>
            <person name="Oliveira M.M."/>
            <person name="Ricardo C.P."/>
            <person name="Goncalves S."/>
        </authorList>
    </citation>
    <scope>NUCLEOTIDE SEQUENCE [LARGE SCALE GENOMIC DNA]</scope>
    <source>
        <strain evidence="2">cv. HL8</strain>
    </source>
</reference>
<organism evidence="1 2">
    <name type="scientific">Quercus suber</name>
    <name type="common">Cork oak</name>
    <dbReference type="NCBI Taxonomy" id="58331"/>
    <lineage>
        <taxon>Eukaryota</taxon>
        <taxon>Viridiplantae</taxon>
        <taxon>Streptophyta</taxon>
        <taxon>Embryophyta</taxon>
        <taxon>Tracheophyta</taxon>
        <taxon>Spermatophyta</taxon>
        <taxon>Magnoliopsida</taxon>
        <taxon>eudicotyledons</taxon>
        <taxon>Gunneridae</taxon>
        <taxon>Pentapetalae</taxon>
        <taxon>rosids</taxon>
        <taxon>fabids</taxon>
        <taxon>Fagales</taxon>
        <taxon>Fagaceae</taxon>
        <taxon>Quercus</taxon>
    </lineage>
</organism>
<evidence type="ECO:0000313" key="2">
    <source>
        <dbReference type="Proteomes" id="UP000237347"/>
    </source>
</evidence>
<proteinExistence type="predicted"/>
<gene>
    <name evidence="1" type="ORF">CFP56_022217</name>
</gene>
<accession>A0AAW0KD48</accession>
<dbReference type="AlphaFoldDB" id="A0AAW0KD48"/>
<evidence type="ECO:0000313" key="1">
    <source>
        <dbReference type="EMBL" id="KAK7836700.1"/>
    </source>
</evidence>
<sequence>MARWSMLADGSTLDCVKTPKKKLKQNDFWVDLKSGSNGSDIQLDSDKFRCKFEGFLLHFGKEICGRECFQPIPPMLGDGQHMDLLRLLFALRENDLLERWLKRIFDDKEHLMEIQDEIKDFLAKVLDQKKKRKDKDYPNLELEFKEVKSCAQATLNIRC</sequence>
<protein>
    <submittedName>
        <fullName evidence="1">Uncharacterized protein</fullName>
    </submittedName>
</protein>